<evidence type="ECO:0000313" key="2">
    <source>
        <dbReference type="EMBL" id="EFQ97633.1"/>
    </source>
</evidence>
<feature type="region of interest" description="Disordered" evidence="1">
    <location>
        <begin position="1"/>
        <end position="78"/>
    </location>
</feature>
<keyword evidence="3" id="KW-1185">Reference proteome</keyword>
<evidence type="ECO:0000256" key="1">
    <source>
        <dbReference type="SAM" id="MobiDB-lite"/>
    </source>
</evidence>
<dbReference type="EMBL" id="DS989822">
    <property type="protein sequence ID" value="EFQ97633.1"/>
    <property type="molecule type" value="Genomic_DNA"/>
</dbReference>
<proteinExistence type="predicted"/>
<dbReference type="Proteomes" id="UP000002669">
    <property type="component" value="Unassembled WGS sequence"/>
</dbReference>
<feature type="compositionally biased region" description="Basic residues" evidence="1">
    <location>
        <begin position="57"/>
        <end position="71"/>
    </location>
</feature>
<dbReference type="RefSeq" id="XP_003176585.1">
    <property type="nucleotide sequence ID" value="XM_003176537.1"/>
</dbReference>
<dbReference type="AlphaFoldDB" id="E5R129"/>
<accession>E5R129</accession>
<sequence>MKQQPAGACRVPSINPAAAAAKPEQVQVQEPTQLCESAIDTDTNIDTTRHDINTRQGTKHSRRAERAKKASRPSLAGAAWSTPPLCIALDDDFTHVTVDAEPFGSCPATNDLHHPPSIRHPVVRRAPSVVLLLLYLTK</sequence>
<organism evidence="3">
    <name type="scientific">Arthroderma gypseum (strain ATCC MYA-4604 / CBS 118893)</name>
    <name type="common">Microsporum gypseum</name>
    <dbReference type="NCBI Taxonomy" id="535722"/>
    <lineage>
        <taxon>Eukaryota</taxon>
        <taxon>Fungi</taxon>
        <taxon>Dikarya</taxon>
        <taxon>Ascomycota</taxon>
        <taxon>Pezizomycotina</taxon>
        <taxon>Eurotiomycetes</taxon>
        <taxon>Eurotiomycetidae</taxon>
        <taxon>Onygenales</taxon>
        <taxon>Arthrodermataceae</taxon>
        <taxon>Nannizzia</taxon>
    </lineage>
</organism>
<dbReference type="VEuPathDB" id="FungiDB:MGYG_00671"/>
<dbReference type="HOGENOM" id="CLU_1854750_0_0_1"/>
<dbReference type="InParanoid" id="E5R129"/>
<dbReference type="GeneID" id="10031904"/>
<protein>
    <submittedName>
        <fullName evidence="2">Uncharacterized protein</fullName>
    </submittedName>
</protein>
<name>E5R129_ARTGP</name>
<feature type="compositionally biased region" description="Polar residues" evidence="1">
    <location>
        <begin position="26"/>
        <end position="46"/>
    </location>
</feature>
<gene>
    <name evidence="2" type="ORF">MGYG_00671</name>
</gene>
<evidence type="ECO:0000313" key="3">
    <source>
        <dbReference type="Proteomes" id="UP000002669"/>
    </source>
</evidence>
<reference evidence="3" key="1">
    <citation type="journal article" date="2012" name="MBio">
        <title>Comparative genome analysis of Trichophyton rubrum and related dermatophytes reveals candidate genes involved in infection.</title>
        <authorList>
            <person name="Martinez D.A."/>
            <person name="Oliver B.G."/>
            <person name="Graeser Y."/>
            <person name="Goldberg J.M."/>
            <person name="Li W."/>
            <person name="Martinez-Rossi N.M."/>
            <person name="Monod M."/>
            <person name="Shelest E."/>
            <person name="Barton R.C."/>
            <person name="Birch E."/>
            <person name="Brakhage A.A."/>
            <person name="Chen Z."/>
            <person name="Gurr S.J."/>
            <person name="Heiman D."/>
            <person name="Heitman J."/>
            <person name="Kosti I."/>
            <person name="Rossi A."/>
            <person name="Saif S."/>
            <person name="Samalova M."/>
            <person name="Saunders C.W."/>
            <person name="Shea T."/>
            <person name="Summerbell R.C."/>
            <person name="Xu J."/>
            <person name="Young S."/>
            <person name="Zeng Q."/>
            <person name="Birren B.W."/>
            <person name="Cuomo C.A."/>
            <person name="White T.C."/>
        </authorList>
    </citation>
    <scope>NUCLEOTIDE SEQUENCE [LARGE SCALE GENOMIC DNA]</scope>
    <source>
        <strain evidence="3">ATCC MYA-4604 / CBS 118893</strain>
    </source>
</reference>